<evidence type="ECO:0000256" key="2">
    <source>
        <dbReference type="ARBA" id="ARBA00023125"/>
    </source>
</evidence>
<sequence length="291" mass="32323">MDRDQICTQLQQQFETFPRQERAAASFILDNPHEIAVMSMRDIARLANVPPSTMTRLAKRMGMTGYDQLREVFIDSLRGQNSAYGSRAHDLVELKQRVGEQRVIQDMANNAIEQIQSMCSNDNLRAISRAVALLAGARQVYCLGMRSSFGVAFQFSHVASYFAKNVRLVEGAGESGVMSIINQTSPKDVALVCSLPRYSRRLITLTNYLHQQGVRIITITDSLTSPTARLAAETIIVKNQTPSFYDTIVPAMLVSEMLVALMSAASTQDVEASVTHTEEKLLSLGEWWDLG</sequence>
<organism evidence="5 6">
    <name type="scientific">Pseudomonas abietaniphila</name>
    <dbReference type="NCBI Taxonomy" id="89065"/>
    <lineage>
        <taxon>Bacteria</taxon>
        <taxon>Pseudomonadati</taxon>
        <taxon>Pseudomonadota</taxon>
        <taxon>Gammaproteobacteria</taxon>
        <taxon>Pseudomonadales</taxon>
        <taxon>Pseudomonadaceae</taxon>
        <taxon>Pseudomonas</taxon>
    </lineage>
</organism>
<dbReference type="Proteomes" id="UP000182894">
    <property type="component" value="Unassembled WGS sequence"/>
</dbReference>
<dbReference type="GO" id="GO:0003700">
    <property type="term" value="F:DNA-binding transcription factor activity"/>
    <property type="evidence" value="ECO:0007669"/>
    <property type="project" value="InterPro"/>
</dbReference>
<dbReference type="GO" id="GO:1901135">
    <property type="term" value="P:carbohydrate derivative metabolic process"/>
    <property type="evidence" value="ECO:0007669"/>
    <property type="project" value="InterPro"/>
</dbReference>
<keyword evidence="2" id="KW-0238">DNA-binding</keyword>
<dbReference type="InterPro" id="IPR009057">
    <property type="entry name" value="Homeodomain-like_sf"/>
</dbReference>
<evidence type="ECO:0000256" key="1">
    <source>
        <dbReference type="ARBA" id="ARBA00023015"/>
    </source>
</evidence>
<evidence type="ECO:0000256" key="3">
    <source>
        <dbReference type="ARBA" id="ARBA00023163"/>
    </source>
</evidence>
<dbReference type="InterPro" id="IPR001347">
    <property type="entry name" value="SIS_dom"/>
</dbReference>
<dbReference type="STRING" id="89065.SAMN05216605_102344"/>
<dbReference type="InterPro" id="IPR000281">
    <property type="entry name" value="HTH_RpiR"/>
</dbReference>
<dbReference type="InterPro" id="IPR047640">
    <property type="entry name" value="RpiR-like"/>
</dbReference>
<dbReference type="AlphaFoldDB" id="A0A1G7V182"/>
<dbReference type="GO" id="GO:0003677">
    <property type="term" value="F:DNA binding"/>
    <property type="evidence" value="ECO:0007669"/>
    <property type="project" value="UniProtKB-KW"/>
</dbReference>
<evidence type="ECO:0000313" key="6">
    <source>
        <dbReference type="Proteomes" id="UP000182894"/>
    </source>
</evidence>
<dbReference type="InterPro" id="IPR046348">
    <property type="entry name" value="SIS_dom_sf"/>
</dbReference>
<dbReference type="Pfam" id="PF01418">
    <property type="entry name" value="HTH_6"/>
    <property type="match status" value="1"/>
</dbReference>
<keyword evidence="1" id="KW-0805">Transcription regulation</keyword>
<keyword evidence="6" id="KW-1185">Reference proteome</keyword>
<gene>
    <name evidence="5" type="ORF">SAMN05216605_102344</name>
</gene>
<dbReference type="CDD" id="cd05013">
    <property type="entry name" value="SIS_RpiR"/>
    <property type="match status" value="1"/>
</dbReference>
<feature type="domain" description="HTH rpiR-type" evidence="4">
    <location>
        <begin position="4"/>
        <end position="80"/>
    </location>
</feature>
<evidence type="ECO:0000313" key="5">
    <source>
        <dbReference type="EMBL" id="SDG53261.1"/>
    </source>
</evidence>
<dbReference type="PROSITE" id="PS51071">
    <property type="entry name" value="HTH_RPIR"/>
    <property type="match status" value="1"/>
</dbReference>
<keyword evidence="3" id="KW-0804">Transcription</keyword>
<dbReference type="SUPFAM" id="SSF53697">
    <property type="entry name" value="SIS domain"/>
    <property type="match status" value="1"/>
</dbReference>
<dbReference type="PANTHER" id="PTHR30514:SF18">
    <property type="entry name" value="RPIR-FAMILY TRANSCRIPTIONAL REGULATOR"/>
    <property type="match status" value="1"/>
</dbReference>
<dbReference type="OrthoDB" id="9814005at2"/>
<dbReference type="PANTHER" id="PTHR30514">
    <property type="entry name" value="GLUCOKINASE"/>
    <property type="match status" value="1"/>
</dbReference>
<dbReference type="RefSeq" id="WP_074750700.1">
    <property type="nucleotide sequence ID" value="NZ_FNCO01000002.1"/>
</dbReference>
<dbReference type="GO" id="GO:0097367">
    <property type="term" value="F:carbohydrate derivative binding"/>
    <property type="evidence" value="ECO:0007669"/>
    <property type="project" value="InterPro"/>
</dbReference>
<dbReference type="EMBL" id="FNCO01000002">
    <property type="protein sequence ID" value="SDG53261.1"/>
    <property type="molecule type" value="Genomic_DNA"/>
</dbReference>
<dbReference type="InterPro" id="IPR036388">
    <property type="entry name" value="WH-like_DNA-bd_sf"/>
</dbReference>
<dbReference type="Pfam" id="PF01380">
    <property type="entry name" value="SIS"/>
    <property type="match status" value="1"/>
</dbReference>
<protein>
    <submittedName>
        <fullName evidence="5">Transcriptional regulator, RpiR family</fullName>
    </submittedName>
</protein>
<dbReference type="Gene3D" id="1.10.10.10">
    <property type="entry name" value="Winged helix-like DNA-binding domain superfamily/Winged helix DNA-binding domain"/>
    <property type="match status" value="1"/>
</dbReference>
<accession>A0A1G7V182</accession>
<dbReference type="InterPro" id="IPR035472">
    <property type="entry name" value="RpiR-like_SIS"/>
</dbReference>
<evidence type="ECO:0000259" key="4">
    <source>
        <dbReference type="PROSITE" id="PS51071"/>
    </source>
</evidence>
<dbReference type="Gene3D" id="3.40.50.10490">
    <property type="entry name" value="Glucose-6-phosphate isomerase like protein, domain 1"/>
    <property type="match status" value="1"/>
</dbReference>
<reference evidence="6" key="1">
    <citation type="submission" date="2016-10" db="EMBL/GenBank/DDBJ databases">
        <authorList>
            <person name="Varghese N."/>
            <person name="Submissions S."/>
        </authorList>
    </citation>
    <scope>NUCLEOTIDE SEQUENCE [LARGE SCALE GENOMIC DNA]</scope>
    <source>
        <strain evidence="6">ATCC 700689</strain>
    </source>
</reference>
<proteinExistence type="predicted"/>
<dbReference type="SUPFAM" id="SSF46689">
    <property type="entry name" value="Homeodomain-like"/>
    <property type="match status" value="1"/>
</dbReference>
<name>A0A1G7V182_9PSED</name>